<reference evidence="2 3" key="1">
    <citation type="submission" date="2016-01" db="EMBL/GenBank/DDBJ databases">
        <title>Complete genome sequence of strain Lentibacillus amyloliquefaciens LAM0015T isolated from saline sediment.</title>
        <authorList>
            <person name="Wang J.-L."/>
            <person name="He M.-X."/>
        </authorList>
    </citation>
    <scope>NUCLEOTIDE SEQUENCE [LARGE SCALE GENOMIC DNA]</scope>
    <source>
        <strain evidence="2 3">LAM0015</strain>
    </source>
</reference>
<proteinExistence type="predicted"/>
<dbReference type="PANTHER" id="PTHR33594:SF1">
    <property type="entry name" value="HD_PDEASE DOMAIN-CONTAINING PROTEIN"/>
    <property type="match status" value="1"/>
</dbReference>
<name>A0A0U3W426_9BACI</name>
<gene>
    <name evidence="2" type="ORF">AOX59_04455</name>
</gene>
<keyword evidence="2" id="KW-0378">Hydrolase</keyword>
<dbReference type="RefSeq" id="WP_068442411.1">
    <property type="nucleotide sequence ID" value="NZ_CP013862.1"/>
</dbReference>
<dbReference type="SUPFAM" id="SSF109604">
    <property type="entry name" value="HD-domain/PDEase-like"/>
    <property type="match status" value="1"/>
</dbReference>
<accession>A0A0U3W426</accession>
<feature type="domain" description="HD/PDEase" evidence="1">
    <location>
        <begin position="22"/>
        <end position="134"/>
    </location>
</feature>
<dbReference type="OrthoDB" id="9797344at2"/>
<evidence type="ECO:0000259" key="1">
    <source>
        <dbReference type="SMART" id="SM00471"/>
    </source>
</evidence>
<organism evidence="2 3">
    <name type="scientific">Lentibacillus amyloliquefaciens</name>
    <dbReference type="NCBI Taxonomy" id="1472767"/>
    <lineage>
        <taxon>Bacteria</taxon>
        <taxon>Bacillati</taxon>
        <taxon>Bacillota</taxon>
        <taxon>Bacilli</taxon>
        <taxon>Bacillales</taxon>
        <taxon>Bacillaceae</taxon>
        <taxon>Lentibacillus</taxon>
    </lineage>
</organism>
<evidence type="ECO:0000313" key="3">
    <source>
        <dbReference type="Proteomes" id="UP000050331"/>
    </source>
</evidence>
<dbReference type="Gene3D" id="1.10.472.50">
    <property type="entry name" value="HD-domain/PDEase-like"/>
    <property type="match status" value="1"/>
</dbReference>
<dbReference type="SMART" id="SM00471">
    <property type="entry name" value="HDc"/>
    <property type="match status" value="1"/>
</dbReference>
<evidence type="ECO:0000313" key="2">
    <source>
        <dbReference type="EMBL" id="ALX47920.1"/>
    </source>
</evidence>
<dbReference type="GO" id="GO:0016787">
    <property type="term" value="F:hydrolase activity"/>
    <property type="evidence" value="ECO:0007669"/>
    <property type="project" value="UniProtKB-KW"/>
</dbReference>
<dbReference type="InterPro" id="IPR006674">
    <property type="entry name" value="HD_domain"/>
</dbReference>
<dbReference type="PANTHER" id="PTHR33594">
    <property type="entry name" value="SUPERFAMILY HYDROLASE, PUTATIVE (AFU_ORTHOLOGUE AFUA_1G03035)-RELATED"/>
    <property type="match status" value="1"/>
</dbReference>
<dbReference type="AlphaFoldDB" id="A0A0U3W426"/>
<keyword evidence="3" id="KW-1185">Reference proteome</keyword>
<dbReference type="Pfam" id="PF01966">
    <property type="entry name" value="HD"/>
    <property type="match status" value="1"/>
</dbReference>
<dbReference type="Gene3D" id="1.20.58.1910">
    <property type="match status" value="1"/>
</dbReference>
<dbReference type="KEGG" id="lao:AOX59_04455"/>
<protein>
    <submittedName>
        <fullName evidence="2">Metal-dependent phosphohydrolase</fullName>
    </submittedName>
</protein>
<dbReference type="EMBL" id="CP013862">
    <property type="protein sequence ID" value="ALX47920.1"/>
    <property type="molecule type" value="Genomic_DNA"/>
</dbReference>
<sequence length="199" mass="22743">MNTVHKLNAIKDYIYTVFNDDATGHDFFHMKRVAFMAKHLAVMEQADHFICEAAGWVHDIGDRKLFSNRAHALKELDNFLQSIDCTADEISTIRKTVEDISFSKGKTPANIEGKIVQDADRLDAIGAVGIARTFAFGAAKGQLLWHDHADKRDETSVQHFYAKLLHLNDSMNTAAAKQIANQRHQFMETYLQQFFREWQ</sequence>
<dbReference type="STRING" id="1472767.AOX59_04455"/>
<dbReference type="InterPro" id="IPR003607">
    <property type="entry name" value="HD/PDEase_dom"/>
</dbReference>
<dbReference type="Proteomes" id="UP000050331">
    <property type="component" value="Chromosome"/>
</dbReference>